<evidence type="ECO:0000256" key="4">
    <source>
        <dbReference type="SAM" id="Coils"/>
    </source>
</evidence>
<keyword evidence="7" id="KW-1185">Reference proteome</keyword>
<evidence type="ECO:0000256" key="2">
    <source>
        <dbReference type="ARBA" id="ARBA00022741"/>
    </source>
</evidence>
<evidence type="ECO:0000313" key="7">
    <source>
        <dbReference type="Proteomes" id="UP000479710"/>
    </source>
</evidence>
<reference evidence="6 7" key="1">
    <citation type="submission" date="2019-11" db="EMBL/GenBank/DDBJ databases">
        <title>Whole genome sequence of Oryza granulata.</title>
        <authorList>
            <person name="Li W."/>
        </authorList>
    </citation>
    <scope>NUCLEOTIDE SEQUENCE [LARGE SCALE GENOMIC DNA]</scope>
    <source>
        <strain evidence="7">cv. Menghai</strain>
        <tissue evidence="6">Leaf</tissue>
    </source>
</reference>
<dbReference type="OrthoDB" id="548867at2759"/>
<dbReference type="SUPFAM" id="SSF52540">
    <property type="entry name" value="P-loop containing nucleoside triphosphate hydrolases"/>
    <property type="match status" value="1"/>
</dbReference>
<dbReference type="PANTHER" id="PTHR12169:SF6">
    <property type="entry name" value="AFG1-LIKE ATPASE"/>
    <property type="match status" value="1"/>
</dbReference>
<evidence type="ECO:0000256" key="3">
    <source>
        <dbReference type="ARBA" id="ARBA00022840"/>
    </source>
</evidence>
<feature type="coiled-coil region" evidence="4">
    <location>
        <begin position="172"/>
        <end position="206"/>
    </location>
</feature>
<keyword evidence="3" id="KW-0067">ATP-binding</keyword>
<comment type="caution">
    <text evidence="6">The sequence shown here is derived from an EMBL/GenBank/DDBJ whole genome shotgun (WGS) entry which is preliminary data.</text>
</comment>
<proteinExistence type="inferred from homology"/>
<dbReference type="InterPro" id="IPR005654">
    <property type="entry name" value="ATPase_AFG1-like"/>
</dbReference>
<dbReference type="EMBL" id="SPHZ02000007">
    <property type="protein sequence ID" value="KAF0906191.1"/>
    <property type="molecule type" value="Genomic_DNA"/>
</dbReference>
<name>A0A6G1D1C9_9ORYZ</name>
<protein>
    <recommendedName>
        <fullName evidence="8">AAA+ ATPase domain-containing protein</fullName>
    </recommendedName>
</protein>
<dbReference type="NCBIfam" id="NF040713">
    <property type="entry name" value="ZapE"/>
    <property type="match status" value="1"/>
</dbReference>
<dbReference type="GO" id="GO:0016887">
    <property type="term" value="F:ATP hydrolysis activity"/>
    <property type="evidence" value="ECO:0007669"/>
    <property type="project" value="InterPro"/>
</dbReference>
<keyword evidence="5" id="KW-0472">Membrane</keyword>
<feature type="transmembrane region" description="Helical" evidence="5">
    <location>
        <begin position="33"/>
        <end position="53"/>
    </location>
</feature>
<sequence length="709" mass="80753">MSRNQLMHMNRLGDLTPAPSMTIPMAHSSRPTLGFPLGTALLIFVIFSLSGIFSCCYHWDKLRAFLWSWHPDVILQEGQHTVISIASPRKTTSDHKVEKAGKECGLPVIMPGDKIPKFFARPCPHEKCLPAAEENEAEVQVKCSVWHTSFWWYMSILKDLVSQGKLQHDIYQENVATQLDNLLRRLEQYEMEMEDYHAKLSMWETTREKERRRLLVEEAEDKQRDGVWIDEKRGFLDKLVSRRRRGNIEPGVGKWVSYLNREKKLDTLVGQRPVAPIAPRGIYLYGNVGSGKTMLMDMFYGATEGLIKHRRRFHFHEAMLEIHDHMHDVWKRRDDDKSIESSAFSWISSLPFDGKIKEWLIGEEKYKQDTQQKHILLAVADKFLVDRQANKSGASILCFDEIQTIDVFAVVALSGILSRLLSTGTVLVSTSNKAPEDLNQDGMQREIFLDLLSKLDENCNKILVGTETDYRRLIPTDGLSQIHYFWPLTSDTRSMYEAMWNDITRQTGGNIISVTIPVMFGRCLEIPKSCNGVARFDFEYLCGRPVGAADYIAIARNYHTVFISDIPAMSMKIRDKARRFITLIDELYNHHCRLVCLAASSIDDLFQGTDEGPLFDLESFQFEGEAEGAKLRRDVLAEGNVGAAPSSTGLVAILSGQEEMFAFRRAISRLIEMQTPLYLERVERVHSSLQQQSSVLAKSSTVSQSAPSI</sequence>
<keyword evidence="5" id="KW-1133">Transmembrane helix</keyword>
<keyword evidence="5" id="KW-0812">Transmembrane</keyword>
<dbReference type="GO" id="GO:0005739">
    <property type="term" value="C:mitochondrion"/>
    <property type="evidence" value="ECO:0007669"/>
    <property type="project" value="TreeGrafter"/>
</dbReference>
<dbReference type="Gene3D" id="3.40.50.300">
    <property type="entry name" value="P-loop containing nucleotide triphosphate hydrolases"/>
    <property type="match status" value="1"/>
</dbReference>
<dbReference type="InterPro" id="IPR027417">
    <property type="entry name" value="P-loop_NTPase"/>
</dbReference>
<dbReference type="Proteomes" id="UP000479710">
    <property type="component" value="Unassembled WGS sequence"/>
</dbReference>
<keyword evidence="4" id="KW-0175">Coiled coil</keyword>
<evidence type="ECO:0000313" key="6">
    <source>
        <dbReference type="EMBL" id="KAF0906191.1"/>
    </source>
</evidence>
<evidence type="ECO:0000256" key="5">
    <source>
        <dbReference type="SAM" id="Phobius"/>
    </source>
</evidence>
<comment type="similarity">
    <text evidence="1">Belongs to the AFG1 ATPase family.</text>
</comment>
<dbReference type="Pfam" id="PF03969">
    <property type="entry name" value="AFG1_ATPase"/>
    <property type="match status" value="1"/>
</dbReference>
<dbReference type="AlphaFoldDB" id="A0A6G1D1C9"/>
<dbReference type="GO" id="GO:0005524">
    <property type="term" value="F:ATP binding"/>
    <property type="evidence" value="ECO:0007669"/>
    <property type="project" value="UniProtKB-KW"/>
</dbReference>
<evidence type="ECO:0000256" key="1">
    <source>
        <dbReference type="ARBA" id="ARBA00010322"/>
    </source>
</evidence>
<accession>A0A6G1D1C9</accession>
<dbReference type="FunFam" id="3.40.50.300:FF:001040">
    <property type="entry name" value="AFG1-like ATPase isoform C"/>
    <property type="match status" value="1"/>
</dbReference>
<organism evidence="6 7">
    <name type="scientific">Oryza meyeriana var. granulata</name>
    <dbReference type="NCBI Taxonomy" id="110450"/>
    <lineage>
        <taxon>Eukaryota</taxon>
        <taxon>Viridiplantae</taxon>
        <taxon>Streptophyta</taxon>
        <taxon>Embryophyta</taxon>
        <taxon>Tracheophyta</taxon>
        <taxon>Spermatophyta</taxon>
        <taxon>Magnoliopsida</taxon>
        <taxon>Liliopsida</taxon>
        <taxon>Poales</taxon>
        <taxon>Poaceae</taxon>
        <taxon>BOP clade</taxon>
        <taxon>Oryzoideae</taxon>
        <taxon>Oryzeae</taxon>
        <taxon>Oryzinae</taxon>
        <taxon>Oryza</taxon>
        <taxon>Oryza meyeriana</taxon>
    </lineage>
</organism>
<keyword evidence="2" id="KW-0547">Nucleotide-binding</keyword>
<dbReference type="PANTHER" id="PTHR12169">
    <property type="entry name" value="ATPASE N2B"/>
    <property type="match status" value="1"/>
</dbReference>
<evidence type="ECO:0008006" key="8">
    <source>
        <dbReference type="Google" id="ProtNLM"/>
    </source>
</evidence>
<gene>
    <name evidence="6" type="ORF">E2562_009210</name>
</gene>